<feature type="domain" description="Kinesin motor" evidence="23">
    <location>
        <begin position="5"/>
        <end position="348"/>
    </location>
</feature>
<feature type="non-terminal residue" evidence="24">
    <location>
        <position position="1"/>
    </location>
</feature>
<evidence type="ECO:0000256" key="4">
    <source>
        <dbReference type="ARBA" id="ARBA00022553"/>
    </source>
</evidence>
<dbReference type="SMART" id="SM00129">
    <property type="entry name" value="KISc"/>
    <property type="match status" value="1"/>
</dbReference>
<evidence type="ECO:0000256" key="17">
    <source>
        <dbReference type="ARBA" id="ARBA00066390"/>
    </source>
</evidence>
<dbReference type="GO" id="GO:0005874">
    <property type="term" value="C:microtubule"/>
    <property type="evidence" value="ECO:0007669"/>
    <property type="project" value="UniProtKB-KW"/>
</dbReference>
<comment type="subcellular location">
    <subcellularLocation>
        <location evidence="1">Cytoplasm</location>
        <location evidence="1">Cytoskeleton</location>
    </subcellularLocation>
    <subcellularLocation>
        <location evidence="2">Cytoplasmic vesicle</location>
        <location evidence="2">Secretory vesicle membrane</location>
    </subcellularLocation>
    <subcellularLocation>
        <location evidence="15">Synapse</location>
    </subcellularLocation>
</comment>
<evidence type="ECO:0000259" key="21">
    <source>
        <dbReference type="PROSITE" id="PS50003"/>
    </source>
</evidence>
<dbReference type="SUPFAM" id="SSF50729">
    <property type="entry name" value="PH domain-like"/>
    <property type="match status" value="1"/>
</dbReference>
<reference evidence="24 25" key="1">
    <citation type="submission" date="2019-09" db="EMBL/GenBank/DDBJ databases">
        <title>Bird 10,000 Genomes (B10K) Project - Family phase.</title>
        <authorList>
            <person name="Zhang G."/>
        </authorList>
    </citation>
    <scope>NUCLEOTIDE SEQUENCE [LARGE SCALE GENOMIC DNA]</scope>
    <source>
        <strain evidence="24">B10K-DU-021-26</strain>
        <tissue evidence="24">Mixed tissue sample</tissue>
    </source>
</reference>
<dbReference type="SMART" id="SM00240">
    <property type="entry name" value="FHA"/>
    <property type="match status" value="1"/>
</dbReference>
<evidence type="ECO:0000313" key="24">
    <source>
        <dbReference type="EMBL" id="NWQ75839.1"/>
    </source>
</evidence>
<evidence type="ECO:0000256" key="13">
    <source>
        <dbReference type="ARBA" id="ARBA00023235"/>
    </source>
</evidence>
<evidence type="ECO:0000256" key="7">
    <source>
        <dbReference type="ARBA" id="ARBA00022840"/>
    </source>
</evidence>
<feature type="binding site" evidence="18">
    <location>
        <begin position="97"/>
        <end position="104"/>
    </location>
    <ligand>
        <name>ATP</name>
        <dbReference type="ChEBI" id="CHEBI:30616"/>
    </ligand>
</feature>
<feature type="coiled-coil region" evidence="19">
    <location>
        <begin position="669"/>
        <end position="725"/>
    </location>
</feature>
<accession>A0A7K4RSH6</accession>
<evidence type="ECO:0000256" key="15">
    <source>
        <dbReference type="ARBA" id="ARBA00034103"/>
    </source>
</evidence>
<dbReference type="InterPro" id="IPR022140">
    <property type="entry name" value="Kinesin-like_KIF1-typ"/>
</dbReference>
<dbReference type="GO" id="GO:0008574">
    <property type="term" value="F:plus-end-directed microtubule motor activity"/>
    <property type="evidence" value="ECO:0007669"/>
    <property type="project" value="UniProtKB-EC"/>
</dbReference>
<dbReference type="CDD" id="cd01233">
    <property type="entry name" value="PH_KIFIA_KIFIB"/>
    <property type="match status" value="1"/>
</dbReference>
<keyword evidence="14" id="KW-0968">Cytoplasmic vesicle</keyword>
<keyword evidence="11 18" id="KW-0505">Motor protein</keyword>
<evidence type="ECO:0000259" key="22">
    <source>
        <dbReference type="PROSITE" id="PS50006"/>
    </source>
</evidence>
<dbReference type="SUPFAM" id="SSF49879">
    <property type="entry name" value="SMAD/FHA domain"/>
    <property type="match status" value="1"/>
</dbReference>
<proteinExistence type="inferred from homology"/>
<dbReference type="EC" id="5.6.1.3" evidence="17"/>
<dbReference type="PANTHER" id="PTHR47117">
    <property type="entry name" value="STAR-RELATED LIPID TRANSFER PROTEIN 9"/>
    <property type="match status" value="1"/>
</dbReference>
<dbReference type="InterPro" id="IPR019821">
    <property type="entry name" value="Kinesin_motor_CS"/>
</dbReference>
<keyword evidence="12" id="KW-0206">Cytoskeleton</keyword>
<dbReference type="InterPro" id="IPR001849">
    <property type="entry name" value="PH_domain"/>
</dbReference>
<feature type="compositionally biased region" description="Low complexity" evidence="20">
    <location>
        <begin position="1519"/>
        <end position="1547"/>
    </location>
</feature>
<sequence>MSGASVKVAVRVRPFNSRETSKESKCIIQMQGNSTSIINPKNPKEAPKSFSFDYSYWSHTSPEDPCFASQNRVYNDIGKEMLLHAFEGYNVCIFAYGQTGAGKSYTMMGKQEESQAGIIPQLCEELFEKINDNSNEEMSYSVEVSYMEIYCERVRDLLNPKNKGNLRVREHPLLGPYVEDLSKLAVTSYTDIADLMDAGNKARTVAATNMNETSSRSHAVFTIVFTQKKHDTETDLCTEKVSKISLVDLAGSERADSTGAKGTRLKEGANINKSLTTLGKVISALAEVSKKKKKTDFIPYRDSVLTWLLRENLGGNSRTAMVAALSPADINYDETLSTLRYADRAKQIKCNAVINEDPNAKLVRELKEEVTRLKDLLRAQGLGDIIDIDPMGDEYSGSGGKYLKDFQNNKHRYLLASENQRPGNFSTASMGSITASPSSCSLSSQVGLTSVSSIQERIMSTPGGEEAIERLKESEKIIAELNETWEEKLRKTEAIRMEREALLAEMGVAIREDGGTLGVFSPKKTPHLVNLNEDPLMSECLLYYIKDGITRVGQADAERRQDIVLSGAHIKEEHCIFRSERNNNGDVIVTLEPCERSETYVNGKRVVQPVQLRSGNRIIMGKNHVFRFNHPEQARAEREKTPSAETPSEPVDWTFAQRELLEKQGIDMKQEMEKRLQEMEILYKKEKEEADLLLEQQRLDYESKLQALQKQVETRSLAAETTEEEEEEEEEVPWTRHEYELAQWAFRKWKCHQFTSLRDQLWGNAVYLKEANAISVELKKKVQFQFVLLTDTLYSPLPPELLPPELEKTRDNRPFPRTVVAVEVQDLKNGATHYWSLEKLKQRLDLMREMYDRAGEMASNAQDDGESTMTGSDPFYDRFHWFKLVGSSPIFHGCVNERLADRTPSPTFSTADSDITELADEQQDEMEDFDDEAFVDDTGSDAGTEEGSDLFNDGRDPFYDRSPWFILVGRAFVYLSNLLYPVPLIHRVAVVSEKGEVRGFLRVAVQAIAADEEAPDYGSGIRQSGTAKISFDNEYFDKSDFSSVAMTRSGLSLEELRIVEGQGQNSDVTTPPEEINRMNELDLKSATLDGKMTMEGFTEEIGDHLKLGSVFTFRVTVLQASGILPEYADIFCQFNFLHRHDEAFSTEPLKNNGRGTPLGFYHVQNIAVEVTESFVEYIKTKPIVFEVFGHYQQHPLHLQGQDLNSPPQPSRRFFPPPMPLSKPVPATKLNTMSKPSLGQSVSKYDLLVWFEISELEPTGEYIPAIVDHTGGLPCQGTFLLHQGIQRRITVTIIHEKGSELHWKDVRELVVGRIRNKAEVDEAAVDAILSLNIISAKYLKSSHSSNRTFYRFEAVWDSSLHNSLLLNRVTPYGEKIYMTLSAYLELDHCIQPAVITKDVCMVFYSRDAKISPPRSLRSLFGSGYSKSPDSNRVTGIYELSLCKMSDTGSPGMQRRRRKVLDTSVAYVRGEENLAGWRPRGDSLILEHQWELEKLELLHEVEKTRHFLLLREKLGDSVPKSLSDSLSPSLSSGTLSTSTSISSQISTTTFESAVTPSESSGYDSADIESLVDREKELATKCLQLLTHTFNREFNQVYNSISDCKLSDISPIGRDPSVSSFSSATLTPSSTCPSLVDSRCNSIDQKTPEANSRASSPCHEVEQFQLIPAVETSYLARAGKNEFLNLVPDIEEIRPGSVVSKKGYLHFKEPLSSSWAKHFVVVRRPYVFIYNSDKDPVERGLINLSTAQVEYSEDQQAMVKTPNTFGVCTKHRGVLLQAINDKDMNDWLYAFNPLLAGTI</sequence>
<dbReference type="FunFam" id="2.60.200.20:FF:000001">
    <property type="entry name" value="Kinesin family member 1B"/>
    <property type="match status" value="1"/>
</dbReference>
<evidence type="ECO:0000256" key="8">
    <source>
        <dbReference type="ARBA" id="ARBA00023018"/>
    </source>
</evidence>
<evidence type="ECO:0000256" key="10">
    <source>
        <dbReference type="ARBA" id="ARBA00023136"/>
    </source>
</evidence>
<dbReference type="Pfam" id="PF00498">
    <property type="entry name" value="FHA"/>
    <property type="match status" value="1"/>
</dbReference>
<dbReference type="PRINTS" id="PR00380">
    <property type="entry name" value="KINESINHEAVY"/>
</dbReference>
<dbReference type="SUPFAM" id="SSF52540">
    <property type="entry name" value="P-loop containing nucleoside triphosphate hydrolases"/>
    <property type="match status" value="1"/>
</dbReference>
<keyword evidence="6 18" id="KW-0547">Nucleotide-binding</keyword>
<feature type="domain" description="FHA" evidence="22">
    <location>
        <begin position="550"/>
        <end position="606"/>
    </location>
</feature>
<evidence type="ECO:0000256" key="2">
    <source>
        <dbReference type="ARBA" id="ARBA00004250"/>
    </source>
</evidence>
<dbReference type="InterPro" id="IPR049780">
    <property type="entry name" value="PH_KIFIA_KIFIB"/>
</dbReference>
<evidence type="ECO:0000256" key="5">
    <source>
        <dbReference type="ARBA" id="ARBA00022701"/>
    </source>
</evidence>
<keyword evidence="9 19" id="KW-0175">Coiled coil</keyword>
<name>A0A7K4RSH6_COLPI</name>
<dbReference type="GO" id="GO:0030658">
    <property type="term" value="C:transport vesicle membrane"/>
    <property type="evidence" value="ECO:0007669"/>
    <property type="project" value="UniProtKB-SubCell"/>
</dbReference>
<keyword evidence="8" id="KW-0770">Synapse</keyword>
<dbReference type="Pfam" id="PF00169">
    <property type="entry name" value="PH"/>
    <property type="match status" value="1"/>
</dbReference>
<dbReference type="Gene3D" id="6.10.250.2520">
    <property type="match status" value="1"/>
</dbReference>
<dbReference type="Gene3D" id="3.40.850.10">
    <property type="entry name" value="Kinesin motor domain"/>
    <property type="match status" value="1"/>
</dbReference>
<feature type="compositionally biased region" description="Polar residues" evidence="20">
    <location>
        <begin position="1548"/>
        <end position="1560"/>
    </location>
</feature>
<keyword evidence="10" id="KW-0472">Membrane</keyword>
<evidence type="ECO:0000313" key="25">
    <source>
        <dbReference type="Proteomes" id="UP000530263"/>
    </source>
</evidence>
<keyword evidence="4" id="KW-0597">Phosphoprotein</keyword>
<dbReference type="FunFam" id="3.40.850.10:FF:000004">
    <property type="entry name" value="Kinesin-like protein isoform 2"/>
    <property type="match status" value="1"/>
</dbReference>
<dbReference type="CDD" id="cd22727">
    <property type="entry name" value="FHA_KIF1B"/>
    <property type="match status" value="1"/>
</dbReference>
<evidence type="ECO:0000259" key="23">
    <source>
        <dbReference type="PROSITE" id="PS50067"/>
    </source>
</evidence>
<feature type="region of interest" description="Disordered" evidence="20">
    <location>
        <begin position="1516"/>
        <end position="1564"/>
    </location>
</feature>
<keyword evidence="3" id="KW-0963">Cytoplasm</keyword>
<keyword evidence="5" id="KW-0493">Microtubule</keyword>
<evidence type="ECO:0000256" key="19">
    <source>
        <dbReference type="SAM" id="Coils"/>
    </source>
</evidence>
<dbReference type="Pfam" id="PF16183">
    <property type="entry name" value="Kinesin_assoc"/>
    <property type="match status" value="1"/>
</dbReference>
<dbReference type="EMBL" id="VYZG01000226">
    <property type="protein sequence ID" value="NWQ75839.1"/>
    <property type="molecule type" value="Genomic_DNA"/>
</dbReference>
<dbReference type="InterPro" id="IPR008984">
    <property type="entry name" value="SMAD_FHA_dom_sf"/>
</dbReference>
<comment type="caution">
    <text evidence="24">The sequence shown here is derived from an EMBL/GenBank/DDBJ whole genome shotgun (WGS) entry which is preliminary data.</text>
</comment>
<evidence type="ECO:0000256" key="6">
    <source>
        <dbReference type="ARBA" id="ARBA00022741"/>
    </source>
</evidence>
<dbReference type="OrthoDB" id="3176171at2759"/>
<comment type="catalytic activity">
    <reaction evidence="16">
        <text>ATP + H2O + a kinesin associated with a microtubule at position (n) = ADP + phosphate a kinesin associated with a microtubule at position (n+1, toward the plus end).</text>
        <dbReference type="EC" id="5.6.1.3"/>
    </reaction>
</comment>
<dbReference type="CDD" id="cd01365">
    <property type="entry name" value="KISc_KIF1A_KIF1B"/>
    <property type="match status" value="1"/>
</dbReference>
<evidence type="ECO:0000256" key="3">
    <source>
        <dbReference type="ARBA" id="ARBA00022490"/>
    </source>
</evidence>
<evidence type="ECO:0000256" key="1">
    <source>
        <dbReference type="ARBA" id="ARBA00004245"/>
    </source>
</evidence>
<dbReference type="GO" id="GO:0008017">
    <property type="term" value="F:microtubule binding"/>
    <property type="evidence" value="ECO:0007669"/>
    <property type="project" value="InterPro"/>
</dbReference>
<keyword evidence="25" id="KW-1185">Reference proteome</keyword>
<dbReference type="PROSITE" id="PS00411">
    <property type="entry name" value="KINESIN_MOTOR_1"/>
    <property type="match status" value="1"/>
</dbReference>
<dbReference type="FunFam" id="2.30.29.30:FF:000023">
    <property type="entry name" value="Kinesin family member 1B"/>
    <property type="match status" value="1"/>
</dbReference>
<dbReference type="Gene3D" id="2.60.200.20">
    <property type="match status" value="1"/>
</dbReference>
<dbReference type="InterPro" id="IPR027417">
    <property type="entry name" value="P-loop_NTPase"/>
</dbReference>
<dbReference type="GO" id="GO:0010970">
    <property type="term" value="P:transport along microtubule"/>
    <property type="evidence" value="ECO:0007669"/>
    <property type="project" value="UniProtKB-ARBA"/>
</dbReference>
<feature type="non-terminal residue" evidence="24">
    <location>
        <position position="1796"/>
    </location>
</feature>
<protein>
    <recommendedName>
        <fullName evidence="17">plus-end-directed kinesin ATPase</fullName>
        <ecNumber evidence="17">5.6.1.3</ecNumber>
    </recommendedName>
</protein>
<dbReference type="InterPro" id="IPR036961">
    <property type="entry name" value="Kinesin_motor_dom_sf"/>
</dbReference>
<evidence type="ECO:0000256" key="14">
    <source>
        <dbReference type="ARBA" id="ARBA00023329"/>
    </source>
</evidence>
<dbReference type="PROSITE" id="PS50006">
    <property type="entry name" value="FHA_DOMAIN"/>
    <property type="match status" value="1"/>
</dbReference>
<dbReference type="Pfam" id="PF12423">
    <property type="entry name" value="KIF1B"/>
    <property type="match status" value="1"/>
</dbReference>
<dbReference type="GO" id="GO:0045202">
    <property type="term" value="C:synapse"/>
    <property type="evidence" value="ECO:0007669"/>
    <property type="project" value="UniProtKB-SubCell"/>
</dbReference>
<dbReference type="Proteomes" id="UP000530263">
    <property type="component" value="Unassembled WGS sequence"/>
</dbReference>
<keyword evidence="7 18" id="KW-0067">ATP-binding</keyword>
<dbReference type="PROSITE" id="PS50067">
    <property type="entry name" value="KINESIN_MOTOR_2"/>
    <property type="match status" value="1"/>
</dbReference>
<evidence type="ECO:0000256" key="12">
    <source>
        <dbReference type="ARBA" id="ARBA00023212"/>
    </source>
</evidence>
<keyword evidence="13" id="KW-0413">Isomerase</keyword>
<evidence type="ECO:0000256" key="18">
    <source>
        <dbReference type="PROSITE-ProRule" id="PRU00283"/>
    </source>
</evidence>
<dbReference type="InterPro" id="IPR022164">
    <property type="entry name" value="Kinesin-like"/>
</dbReference>
<dbReference type="PROSITE" id="PS50003">
    <property type="entry name" value="PH_DOMAIN"/>
    <property type="match status" value="1"/>
</dbReference>
<gene>
    <name evidence="24" type="primary">Kif1b_0</name>
    <name evidence="24" type="ORF">COLPIC_R12235</name>
</gene>
<dbReference type="InterPro" id="IPR032405">
    <property type="entry name" value="Kinesin_assoc"/>
</dbReference>
<dbReference type="SMART" id="SM00233">
    <property type="entry name" value="PH"/>
    <property type="match status" value="1"/>
</dbReference>
<dbReference type="PANTHER" id="PTHR47117:SF4">
    <property type="entry name" value="KINESIN-LIKE PROTEIN KIF1B ISOFORM X1"/>
    <property type="match status" value="1"/>
</dbReference>
<dbReference type="Pfam" id="PF00225">
    <property type="entry name" value="Kinesin"/>
    <property type="match status" value="1"/>
</dbReference>
<dbReference type="InterPro" id="IPR000253">
    <property type="entry name" value="FHA_dom"/>
</dbReference>
<dbReference type="GO" id="GO:0005524">
    <property type="term" value="F:ATP binding"/>
    <property type="evidence" value="ECO:0007669"/>
    <property type="project" value="UniProtKB-UniRule"/>
</dbReference>
<evidence type="ECO:0000256" key="20">
    <source>
        <dbReference type="SAM" id="MobiDB-lite"/>
    </source>
</evidence>
<dbReference type="Gene3D" id="2.30.29.30">
    <property type="entry name" value="Pleckstrin-homology domain (PH domain)/Phosphotyrosine-binding domain (PTB)"/>
    <property type="match status" value="1"/>
</dbReference>
<feature type="domain" description="PH" evidence="21">
    <location>
        <begin position="1695"/>
        <end position="1793"/>
    </location>
</feature>
<dbReference type="Pfam" id="PF12473">
    <property type="entry name" value="DUF3694"/>
    <property type="match status" value="1"/>
</dbReference>
<comment type="similarity">
    <text evidence="18">Belongs to the TRAFAC class myosin-kinesin ATPase superfamily. Kinesin family.</text>
</comment>
<organism evidence="24 25">
    <name type="scientific">Columbina picui</name>
    <name type="common">Picui ground-dove</name>
    <dbReference type="NCBI Taxonomy" id="115618"/>
    <lineage>
        <taxon>Eukaryota</taxon>
        <taxon>Metazoa</taxon>
        <taxon>Chordata</taxon>
        <taxon>Craniata</taxon>
        <taxon>Vertebrata</taxon>
        <taxon>Euteleostomi</taxon>
        <taxon>Archelosauria</taxon>
        <taxon>Archosauria</taxon>
        <taxon>Dinosauria</taxon>
        <taxon>Saurischia</taxon>
        <taxon>Theropoda</taxon>
        <taxon>Coelurosauria</taxon>
        <taxon>Aves</taxon>
        <taxon>Neognathae</taxon>
        <taxon>Neoaves</taxon>
        <taxon>Columbimorphae</taxon>
        <taxon>Columbiformes</taxon>
        <taxon>Columbidae</taxon>
        <taxon>Columbina</taxon>
    </lineage>
</organism>
<evidence type="ECO:0000256" key="16">
    <source>
        <dbReference type="ARBA" id="ARBA00050273"/>
    </source>
</evidence>
<evidence type="ECO:0000256" key="11">
    <source>
        <dbReference type="ARBA" id="ARBA00023175"/>
    </source>
</evidence>
<dbReference type="InterPro" id="IPR001752">
    <property type="entry name" value="Kinesin_motor_dom"/>
</dbReference>
<dbReference type="InterPro" id="IPR011993">
    <property type="entry name" value="PH-like_dom_sf"/>
</dbReference>
<evidence type="ECO:0000256" key="9">
    <source>
        <dbReference type="ARBA" id="ARBA00023054"/>
    </source>
</evidence>